<dbReference type="UniPathway" id="UPA00050">
    <property type="reaction ID" value="UER00063"/>
</dbReference>
<organism evidence="14 15">
    <name type="scientific">Pedobacter hiemivivus</name>
    <dbReference type="NCBI Taxonomy" id="2530454"/>
    <lineage>
        <taxon>Bacteria</taxon>
        <taxon>Pseudomonadati</taxon>
        <taxon>Bacteroidota</taxon>
        <taxon>Sphingobacteriia</taxon>
        <taxon>Sphingobacteriales</taxon>
        <taxon>Sphingobacteriaceae</taxon>
        <taxon>Pedobacter</taxon>
    </lineage>
</organism>
<evidence type="ECO:0000256" key="10">
    <source>
        <dbReference type="RuleBase" id="RU000579"/>
    </source>
</evidence>
<comment type="caution">
    <text evidence="14">The sequence shown here is derived from an EMBL/GenBank/DDBJ whole genome shotgun (WGS) entry which is preliminary data.</text>
</comment>
<evidence type="ECO:0000256" key="7">
    <source>
        <dbReference type="ARBA" id="ARBA00022697"/>
    </source>
</evidence>
<dbReference type="GO" id="GO:0009088">
    <property type="term" value="P:threonine biosynthetic process"/>
    <property type="evidence" value="ECO:0007669"/>
    <property type="project" value="UniProtKB-UniPathway"/>
</dbReference>
<proteinExistence type="inferred from homology"/>
<dbReference type="PANTHER" id="PTHR43331">
    <property type="entry name" value="HOMOSERINE DEHYDROGENASE"/>
    <property type="match status" value="1"/>
</dbReference>
<dbReference type="InterPro" id="IPR005106">
    <property type="entry name" value="Asp/hSer_DH_NAD-bd"/>
</dbReference>
<evidence type="ECO:0000256" key="2">
    <source>
        <dbReference type="ARBA" id="ARBA00005062"/>
    </source>
</evidence>
<comment type="pathway">
    <text evidence="2 10">Amino-acid biosynthesis; L-methionine biosynthesis via de novo pathway; L-homoserine from L-aspartate: step 3/3.</text>
</comment>
<evidence type="ECO:0000256" key="1">
    <source>
        <dbReference type="ARBA" id="ARBA00005056"/>
    </source>
</evidence>
<evidence type="ECO:0000256" key="9">
    <source>
        <dbReference type="ARBA" id="ARBA00023167"/>
    </source>
</evidence>
<comment type="pathway">
    <text evidence="1 10">Amino-acid biosynthesis; L-threonine biosynthesis; L-threonine from L-aspartate: step 3/5.</text>
</comment>
<feature type="domain" description="Homoserine dehydrogenase catalytic" evidence="12">
    <location>
        <begin position="128"/>
        <end position="306"/>
    </location>
</feature>
<dbReference type="InterPro" id="IPR036291">
    <property type="entry name" value="NAD(P)-bd_dom_sf"/>
</dbReference>
<keyword evidence="7 10" id="KW-0791">Threonine biosynthesis</keyword>
<dbReference type="GO" id="GO:0004412">
    <property type="term" value="F:homoserine dehydrogenase activity"/>
    <property type="evidence" value="ECO:0007669"/>
    <property type="project" value="UniProtKB-EC"/>
</dbReference>
<evidence type="ECO:0000256" key="11">
    <source>
        <dbReference type="RuleBase" id="RU004171"/>
    </source>
</evidence>
<keyword evidence="10" id="KW-0521">NADP</keyword>
<feature type="domain" description="Aspartate/homoserine dehydrogenase NAD-binding" evidence="13">
    <location>
        <begin position="11"/>
        <end position="120"/>
    </location>
</feature>
<name>A0A4U1G7N8_9SPHI</name>
<dbReference type="PANTHER" id="PTHR43331:SF1">
    <property type="entry name" value="HOMOSERINE DEHYDROGENASE"/>
    <property type="match status" value="1"/>
</dbReference>
<comment type="similarity">
    <text evidence="3 11">Belongs to the homoserine dehydrogenase family.</text>
</comment>
<dbReference type="Gene3D" id="3.30.360.10">
    <property type="entry name" value="Dihydrodipicolinate Reductase, domain 2"/>
    <property type="match status" value="1"/>
</dbReference>
<sequence>MSKKLKIGLFGFGVVGQGLHDIIRGQDLNLEIIKIAIKNPDKKRTLDAHLFTTDHDELLNNSEINTIVELIDDAEVAYNIVKRALISGKNVVSANKKMIASHLAELVELQEKHDASLLYEGAVCGSIPIIRNLEEYYDNELLHGISGIFNGSSNYILSKIFNENMEYSVALKQAQDLGFAETDPIMDVGGYDPKFKLAIATAHAYGLFINPDKILNVGIQNLSENDIRYAREKNFKIKLVPTARKISTKQVVTYVLPKFVKSDDFLFNVENEYNGVTVQAAFADKQFFFGKGAGGHPTGAAVLSDIAALRYGYRYEYKKYHQHNGLVHTDNVSIEVYLRYTHEYTVEKLQIENIVERFSRDDYKYVIGNVSLKSLMANRDLLEQKDVFIAHTGKYTYTEQQIKAVADEASLVS</sequence>
<reference evidence="14 15" key="1">
    <citation type="submission" date="2019-04" db="EMBL/GenBank/DDBJ databases">
        <title>Pedobacter sp. RP-1-16 sp. nov., isolated from Arctic soil.</title>
        <authorList>
            <person name="Dahal R.H."/>
            <person name="Kim D.-U."/>
        </authorList>
    </citation>
    <scope>NUCLEOTIDE SEQUENCE [LARGE SCALE GENOMIC DNA]</scope>
    <source>
        <strain evidence="14 15">RP-1-16</strain>
    </source>
</reference>
<evidence type="ECO:0000313" key="15">
    <source>
        <dbReference type="Proteomes" id="UP000309594"/>
    </source>
</evidence>
<protein>
    <recommendedName>
        <fullName evidence="5 10">Homoserine dehydrogenase</fullName>
        <ecNumber evidence="4 10">1.1.1.3</ecNumber>
    </recommendedName>
</protein>
<dbReference type="RefSeq" id="WP_136881309.1">
    <property type="nucleotide sequence ID" value="NZ_SWDX01000007.1"/>
</dbReference>
<evidence type="ECO:0000256" key="5">
    <source>
        <dbReference type="ARBA" id="ARBA00013376"/>
    </source>
</evidence>
<dbReference type="InterPro" id="IPR001342">
    <property type="entry name" value="HDH_cat"/>
</dbReference>
<dbReference type="SUPFAM" id="SSF51735">
    <property type="entry name" value="NAD(P)-binding Rossmann-fold domains"/>
    <property type="match status" value="1"/>
</dbReference>
<dbReference type="FunFam" id="3.30.360.10:FF:000005">
    <property type="entry name" value="Homoserine dehydrogenase"/>
    <property type="match status" value="1"/>
</dbReference>
<keyword evidence="9 10" id="KW-0486">Methionine biosynthesis</keyword>
<keyword evidence="6 10" id="KW-0028">Amino-acid biosynthesis</keyword>
<dbReference type="Proteomes" id="UP000309594">
    <property type="component" value="Unassembled WGS sequence"/>
</dbReference>
<dbReference type="EC" id="1.1.1.3" evidence="4 10"/>
<evidence type="ECO:0000256" key="3">
    <source>
        <dbReference type="ARBA" id="ARBA00006753"/>
    </source>
</evidence>
<evidence type="ECO:0000313" key="14">
    <source>
        <dbReference type="EMBL" id="TKC58603.1"/>
    </source>
</evidence>
<dbReference type="Pfam" id="PF03447">
    <property type="entry name" value="NAD_binding_3"/>
    <property type="match status" value="1"/>
</dbReference>
<dbReference type="InterPro" id="IPR019811">
    <property type="entry name" value="HDH_CS"/>
</dbReference>
<dbReference type="UniPathway" id="UPA00051">
    <property type="reaction ID" value="UER00465"/>
</dbReference>
<gene>
    <name evidence="14" type="ORF">FBD94_18490</name>
</gene>
<dbReference type="NCBIfam" id="NF004976">
    <property type="entry name" value="PRK06349.1"/>
    <property type="match status" value="1"/>
</dbReference>
<dbReference type="Pfam" id="PF00742">
    <property type="entry name" value="Homoserine_dh"/>
    <property type="match status" value="1"/>
</dbReference>
<dbReference type="Gene3D" id="3.30.70.260">
    <property type="match status" value="1"/>
</dbReference>
<dbReference type="SUPFAM" id="SSF55347">
    <property type="entry name" value="Glyceraldehyde-3-phosphate dehydrogenase-like, C-terminal domain"/>
    <property type="match status" value="1"/>
</dbReference>
<evidence type="ECO:0000259" key="13">
    <source>
        <dbReference type="Pfam" id="PF03447"/>
    </source>
</evidence>
<dbReference type="EMBL" id="SWDX01000007">
    <property type="protein sequence ID" value="TKC58603.1"/>
    <property type="molecule type" value="Genomic_DNA"/>
</dbReference>
<comment type="catalytic activity">
    <reaction evidence="10">
        <text>L-homoserine + NADP(+) = L-aspartate 4-semialdehyde + NADPH + H(+)</text>
        <dbReference type="Rhea" id="RHEA:15761"/>
        <dbReference type="ChEBI" id="CHEBI:15378"/>
        <dbReference type="ChEBI" id="CHEBI:57476"/>
        <dbReference type="ChEBI" id="CHEBI:57783"/>
        <dbReference type="ChEBI" id="CHEBI:58349"/>
        <dbReference type="ChEBI" id="CHEBI:537519"/>
        <dbReference type="EC" id="1.1.1.3"/>
    </reaction>
</comment>
<dbReference type="AlphaFoldDB" id="A0A4U1G7N8"/>
<evidence type="ECO:0000256" key="6">
    <source>
        <dbReference type="ARBA" id="ARBA00022605"/>
    </source>
</evidence>
<dbReference type="GO" id="GO:0009086">
    <property type="term" value="P:methionine biosynthetic process"/>
    <property type="evidence" value="ECO:0007669"/>
    <property type="project" value="UniProtKB-KW"/>
</dbReference>
<evidence type="ECO:0000256" key="8">
    <source>
        <dbReference type="ARBA" id="ARBA00023002"/>
    </source>
</evidence>
<keyword evidence="8 10" id="KW-0560">Oxidoreductase</keyword>
<dbReference type="GO" id="GO:0050661">
    <property type="term" value="F:NADP binding"/>
    <property type="evidence" value="ECO:0007669"/>
    <property type="project" value="InterPro"/>
</dbReference>
<accession>A0A4U1G7N8</accession>
<dbReference type="Gene3D" id="3.40.50.720">
    <property type="entry name" value="NAD(P)-binding Rossmann-like Domain"/>
    <property type="match status" value="1"/>
</dbReference>
<evidence type="ECO:0000259" key="12">
    <source>
        <dbReference type="Pfam" id="PF00742"/>
    </source>
</evidence>
<evidence type="ECO:0000256" key="4">
    <source>
        <dbReference type="ARBA" id="ARBA00013213"/>
    </source>
</evidence>
<dbReference type="PROSITE" id="PS01042">
    <property type="entry name" value="HOMOSER_DHGENASE"/>
    <property type="match status" value="1"/>
</dbReference>